<accession>A0A4U1FHB3</accession>
<evidence type="ECO:0000313" key="1">
    <source>
        <dbReference type="EMBL" id="TKC49235.1"/>
    </source>
</evidence>
<dbReference type="EMBL" id="RWIC01000127">
    <property type="protein sequence ID" value="TKC49235.1"/>
    <property type="molecule type" value="Genomic_DNA"/>
</dbReference>
<dbReference type="AlphaFoldDB" id="A0A4U1FHB3"/>
<protein>
    <submittedName>
        <fullName evidence="1">Uncharacterized protein</fullName>
    </submittedName>
</protein>
<evidence type="ECO:0000313" key="2">
    <source>
        <dbReference type="Proteomes" id="UP000308365"/>
    </source>
</evidence>
<organism evidence="1 2">
    <name type="scientific">Monodon monoceros</name>
    <name type="common">Narwhal</name>
    <name type="synonym">Ceratodon monodon</name>
    <dbReference type="NCBI Taxonomy" id="40151"/>
    <lineage>
        <taxon>Eukaryota</taxon>
        <taxon>Metazoa</taxon>
        <taxon>Chordata</taxon>
        <taxon>Craniata</taxon>
        <taxon>Vertebrata</taxon>
        <taxon>Euteleostomi</taxon>
        <taxon>Mammalia</taxon>
        <taxon>Eutheria</taxon>
        <taxon>Laurasiatheria</taxon>
        <taxon>Artiodactyla</taxon>
        <taxon>Whippomorpha</taxon>
        <taxon>Cetacea</taxon>
        <taxon>Odontoceti</taxon>
        <taxon>Monodontidae</taxon>
        <taxon>Monodon</taxon>
    </lineage>
</organism>
<gene>
    <name evidence="1" type="ORF">EI555_010556</name>
</gene>
<proteinExistence type="predicted"/>
<name>A0A4U1FHB3_MONMO</name>
<comment type="caution">
    <text evidence="1">The sequence shown here is derived from an EMBL/GenBank/DDBJ whole genome shotgun (WGS) entry which is preliminary data.</text>
</comment>
<dbReference type="Proteomes" id="UP000308365">
    <property type="component" value="Unassembled WGS sequence"/>
</dbReference>
<sequence length="116" mass="12666">MAVDPPARPGLCARTEPSSRARSSAAFYKPQMGALSTAPGFYFVYIQRQNEVLRNNRSTLASEAGEDESNLCFTESSPYRQARLGVALSEVVPVLRISHEAYQAPRRRTAQGSGGM</sequence>
<reference evidence="2" key="1">
    <citation type="journal article" date="2019" name="IScience">
        <title>Narwhal Genome Reveals Long-Term Low Genetic Diversity despite Current Large Abundance Size.</title>
        <authorList>
            <person name="Westbury M.V."/>
            <person name="Petersen B."/>
            <person name="Garde E."/>
            <person name="Heide-Jorgensen M.P."/>
            <person name="Lorenzen E.D."/>
        </authorList>
    </citation>
    <scope>NUCLEOTIDE SEQUENCE [LARGE SCALE GENOMIC DNA]</scope>
</reference>